<dbReference type="InterPro" id="IPR021150">
    <property type="entry name" value="Ubiq_cyt_c_chap"/>
</dbReference>
<accession>A0A9Q3UJC4</accession>
<organism evidence="4 5">
    <name type="scientific">Alloalcanivorax marinus</name>
    <dbReference type="NCBI Taxonomy" id="1177169"/>
    <lineage>
        <taxon>Bacteria</taxon>
        <taxon>Pseudomonadati</taxon>
        <taxon>Pseudomonadota</taxon>
        <taxon>Gammaproteobacteria</taxon>
        <taxon>Oceanospirillales</taxon>
        <taxon>Alcanivoracaceae</taxon>
        <taxon>Alloalcanivorax</taxon>
    </lineage>
</organism>
<keyword evidence="5" id="KW-1185">Reference proteome</keyword>
<comment type="caution">
    <text evidence="4">The sequence shown here is derived from an EMBL/GenBank/DDBJ whole genome shotgun (WGS) entry which is preliminary data.</text>
</comment>
<evidence type="ECO:0000259" key="3">
    <source>
        <dbReference type="Pfam" id="PF13099"/>
    </source>
</evidence>
<dbReference type="Pfam" id="PF13099">
    <property type="entry name" value="DUF3944"/>
    <property type="match status" value="1"/>
</dbReference>
<gene>
    <name evidence="4" type="ORF">LL252_00860</name>
</gene>
<protein>
    <submittedName>
        <fullName evidence="4">DUF3944 domain-containing protein</fullName>
    </submittedName>
</protein>
<evidence type="ECO:0000256" key="1">
    <source>
        <dbReference type="ARBA" id="ARBA00006436"/>
    </source>
</evidence>
<name>A0A9Q3UJC4_9GAMM</name>
<feature type="domain" description="Ubiquinol-cytochrome c chaperone" evidence="2">
    <location>
        <begin position="54"/>
        <end position="227"/>
    </location>
</feature>
<dbReference type="Pfam" id="PF03981">
    <property type="entry name" value="Ubiq_cyt_C_chap"/>
    <property type="match status" value="1"/>
</dbReference>
<dbReference type="RefSeq" id="WP_228232261.1">
    <property type="nucleotide sequence ID" value="NZ_JAJGNA010000001.1"/>
</dbReference>
<evidence type="ECO:0000313" key="4">
    <source>
        <dbReference type="EMBL" id="MCC4307106.1"/>
    </source>
</evidence>
<evidence type="ECO:0000259" key="2">
    <source>
        <dbReference type="Pfam" id="PF03981"/>
    </source>
</evidence>
<dbReference type="AlphaFoldDB" id="A0A9Q3UJC4"/>
<feature type="domain" description="DUF3944" evidence="3">
    <location>
        <begin position="3"/>
        <end position="37"/>
    </location>
</feature>
<dbReference type="Proteomes" id="UP001108027">
    <property type="component" value="Unassembled WGS sequence"/>
</dbReference>
<comment type="similarity">
    <text evidence="1">Belongs to the UPF0174 family.</text>
</comment>
<evidence type="ECO:0000313" key="5">
    <source>
        <dbReference type="Proteomes" id="UP001108027"/>
    </source>
</evidence>
<sequence length="257" mass="28154">MAYREDQDLEFLGEMPSRDLDGLVECLTRDKDGDRRWTEELTTSDLYKSHYPDHAKYWQLIAAELQCFGANSLSTALRRGKGVCYREVLTDVSGKMGVKSDKKMGVLEIENNLLEKILIDAVEKMSDSERAEFSKVIGVTNLRSFAPASLAAAIQLAFKAGGFKSFQLTLIIANAVTRSLLGHGLTLAGNAALMRAASLLTGPVGWALTGAWTAVDLAGPAYRVTVPAVIQVAVIRKKYIAEREGILRDIEEELGIM</sequence>
<dbReference type="InterPro" id="IPR025217">
    <property type="entry name" value="DUF3944"/>
</dbReference>
<proteinExistence type="inferred from homology"/>
<dbReference type="EMBL" id="JAJGNA010000001">
    <property type="protein sequence ID" value="MCC4307106.1"/>
    <property type="molecule type" value="Genomic_DNA"/>
</dbReference>
<reference evidence="4" key="1">
    <citation type="submission" date="2021-10" db="EMBL/GenBank/DDBJ databases">
        <title>The diversity and Nitrogen Metabolism of Culturable Nitrate-Utilizing Bacteria Within the Oxygen Minimum Zone of the Changjiang (Yangtze River)Estuary.</title>
        <authorList>
            <person name="Zhang D."/>
            <person name="Zheng J."/>
            <person name="Liu S."/>
            <person name="He W."/>
        </authorList>
    </citation>
    <scope>NUCLEOTIDE SEQUENCE</scope>
    <source>
        <strain evidence="4">FXH-223</strain>
    </source>
</reference>